<keyword evidence="3" id="KW-1185">Reference proteome</keyword>
<evidence type="ECO:0000313" key="3">
    <source>
        <dbReference type="Proteomes" id="UP000500826"/>
    </source>
</evidence>
<feature type="region of interest" description="Disordered" evidence="1">
    <location>
        <begin position="35"/>
        <end position="86"/>
    </location>
</feature>
<reference evidence="2 3" key="1">
    <citation type="submission" date="2020-05" db="EMBL/GenBank/DDBJ databases">
        <title>Ramlibacter rhizophilus sp. nov., isolated from rhizosphere soil of national flower Mugunghwa from South Korea.</title>
        <authorList>
            <person name="Zheng-Fei Y."/>
            <person name="Huan T."/>
        </authorList>
    </citation>
    <scope>NUCLEOTIDE SEQUENCE [LARGE SCALE GENOMIC DNA]</scope>
    <source>
        <strain evidence="2 3">H242</strain>
    </source>
</reference>
<name>A0ABX6P4V4_9BURK</name>
<accession>A0ABX6P4V4</accession>
<evidence type="ECO:0000313" key="2">
    <source>
        <dbReference type="EMBL" id="QJW85075.1"/>
    </source>
</evidence>
<gene>
    <name evidence="2" type="ORF">HK414_21010</name>
</gene>
<evidence type="ECO:0000256" key="1">
    <source>
        <dbReference type="SAM" id="MobiDB-lite"/>
    </source>
</evidence>
<dbReference type="Proteomes" id="UP000500826">
    <property type="component" value="Chromosome"/>
</dbReference>
<evidence type="ECO:0008006" key="4">
    <source>
        <dbReference type="Google" id="ProtNLM"/>
    </source>
</evidence>
<organism evidence="2 3">
    <name type="scientific">Ramlibacter terrae</name>
    <dbReference type="NCBI Taxonomy" id="2732511"/>
    <lineage>
        <taxon>Bacteria</taxon>
        <taxon>Pseudomonadati</taxon>
        <taxon>Pseudomonadota</taxon>
        <taxon>Betaproteobacteria</taxon>
        <taxon>Burkholderiales</taxon>
        <taxon>Comamonadaceae</taxon>
        <taxon>Ramlibacter</taxon>
    </lineage>
</organism>
<reference evidence="2 3" key="2">
    <citation type="submission" date="2020-05" db="EMBL/GenBank/DDBJ databases">
        <authorList>
            <person name="Khan S.A."/>
            <person name="Jeon C.O."/>
            <person name="Chun B.H."/>
        </authorList>
    </citation>
    <scope>NUCLEOTIDE SEQUENCE [LARGE SCALE GENOMIC DNA]</scope>
    <source>
        <strain evidence="2 3">H242</strain>
    </source>
</reference>
<dbReference type="EMBL" id="CP053418">
    <property type="protein sequence ID" value="QJW85075.1"/>
    <property type="molecule type" value="Genomic_DNA"/>
</dbReference>
<protein>
    <recommendedName>
        <fullName evidence="4">MarR family transcriptional regulator</fullName>
    </recommendedName>
</protein>
<proteinExistence type="predicted"/>
<sequence>MHFEQLQHATGLGESALARNLSALYVVGAITANPRRAAAGSSRPVAGDSQPGSNTFTSVMDPVLAHAPPRRRPVSDLTAPAPLVPE</sequence>